<proteinExistence type="predicted"/>
<evidence type="ECO:0000313" key="1">
    <source>
        <dbReference type="EMBL" id="TGO72807.1"/>
    </source>
</evidence>
<evidence type="ECO:0000313" key="2">
    <source>
        <dbReference type="Proteomes" id="UP000297229"/>
    </source>
</evidence>
<dbReference type="EMBL" id="PQXM01000414">
    <property type="protein sequence ID" value="TGO72807.1"/>
    <property type="molecule type" value="Genomic_DNA"/>
</dbReference>
<protein>
    <submittedName>
        <fullName evidence="1">Uncharacterized protein</fullName>
    </submittedName>
</protein>
<sequence>MHIEAVFCTICGHVNVAENRTSIPGGLQSPDCKNMARCESGQKAGSYQHVTISQSEICWIKRLDIKDID</sequence>
<keyword evidence="2" id="KW-1185">Reference proteome</keyword>
<gene>
    <name evidence="1" type="ORF">BELL_0416g00040</name>
</gene>
<dbReference type="Proteomes" id="UP000297229">
    <property type="component" value="Unassembled WGS sequence"/>
</dbReference>
<organism evidence="1 2">
    <name type="scientific">Botrytis elliptica</name>
    <dbReference type="NCBI Taxonomy" id="278938"/>
    <lineage>
        <taxon>Eukaryota</taxon>
        <taxon>Fungi</taxon>
        <taxon>Dikarya</taxon>
        <taxon>Ascomycota</taxon>
        <taxon>Pezizomycotina</taxon>
        <taxon>Leotiomycetes</taxon>
        <taxon>Helotiales</taxon>
        <taxon>Sclerotiniaceae</taxon>
        <taxon>Botrytis</taxon>
    </lineage>
</organism>
<comment type="caution">
    <text evidence="1">The sequence shown here is derived from an EMBL/GenBank/DDBJ whole genome shotgun (WGS) entry which is preliminary data.</text>
</comment>
<reference evidence="1 2" key="1">
    <citation type="submission" date="2017-12" db="EMBL/GenBank/DDBJ databases">
        <title>Comparative genomics of Botrytis spp.</title>
        <authorList>
            <person name="Valero-Jimenez C.A."/>
            <person name="Tapia P."/>
            <person name="Veloso J."/>
            <person name="Silva-Moreno E."/>
            <person name="Staats M."/>
            <person name="Valdes J.H."/>
            <person name="Van Kan J.A.L."/>
        </authorList>
    </citation>
    <scope>NUCLEOTIDE SEQUENCE [LARGE SCALE GENOMIC DNA]</scope>
    <source>
        <strain evidence="1 2">Be9601</strain>
    </source>
</reference>
<name>A0A4Z1JV90_9HELO</name>
<dbReference type="AlphaFoldDB" id="A0A4Z1JV90"/>
<accession>A0A4Z1JV90</accession>